<dbReference type="GO" id="GO:0015280">
    <property type="term" value="F:ligand-gated sodium channel activity"/>
    <property type="evidence" value="ECO:0007669"/>
    <property type="project" value="TreeGrafter"/>
</dbReference>
<keyword evidence="9 13" id="KW-0472">Membrane</keyword>
<dbReference type="GO" id="GO:0005886">
    <property type="term" value="C:plasma membrane"/>
    <property type="evidence" value="ECO:0007669"/>
    <property type="project" value="TreeGrafter"/>
</dbReference>
<sequence>IIRLTSFKLAWPQSQRQSWTQLLSIYTAGAHIHGFYQLFWPTMRQRMRILWALALMSACYVLIYVSYLLAERFQRRTIHTIVSNSHWPISSIAFPVVIVCNKNRLNWSRVPLIKQRYNISDKQSPLFERVLSAYDALQFQHFQVFAELAAEPLLHTLNHLNFTQIVTELAWRCDELLADCSWHTQSVDCCEVFRPRRVLLGACLEFNELEQRASIEVGKGKGLRARLMLNAALHAPANALPKGFVLNILEPTVWFNFPIELLPHTNVDIGITAVYHYYDENTYVLNSKQRECLHENEQFKTLQNFNYMLENCQAECQQLYMLRYCNCSLDLFYPPSNHKPCQLADLSCLAANNQHLQNYAEPGEEAFVVQRETEKGMHCDCQLNCKSLTLLTDIYEHVQPIGVQQQNGSIMMDVYYKRKDILVYKTSLVYSWLDLIVSFGGICQLCLGCSIISLIELCYFTLVDVPFFCWTRFA</sequence>
<dbReference type="PANTHER" id="PTHR11690">
    <property type="entry name" value="AMILORIDE-SENSITIVE SODIUM CHANNEL-RELATED"/>
    <property type="match status" value="1"/>
</dbReference>
<keyword evidence="15" id="KW-1185">Reference proteome</keyword>
<gene>
    <name evidence="14" type="ORF">Dbus_chr2Lg475</name>
</gene>
<dbReference type="OrthoDB" id="5874059at2759"/>
<keyword evidence="5 12" id="KW-0812">Transmembrane</keyword>
<evidence type="ECO:0000256" key="1">
    <source>
        <dbReference type="ARBA" id="ARBA00004141"/>
    </source>
</evidence>
<evidence type="ECO:0000256" key="7">
    <source>
        <dbReference type="ARBA" id="ARBA00023053"/>
    </source>
</evidence>
<comment type="similarity">
    <text evidence="2 12">Belongs to the amiloride-sensitive sodium channel (TC 1.A.6) family.</text>
</comment>
<keyword evidence="3 12" id="KW-0813">Transport</keyword>
<dbReference type="OMA" id="LRYCNCT"/>
<evidence type="ECO:0000256" key="12">
    <source>
        <dbReference type="RuleBase" id="RU000679"/>
    </source>
</evidence>
<dbReference type="InterPro" id="IPR020903">
    <property type="entry name" value="ENaC_CS"/>
</dbReference>
<evidence type="ECO:0000313" key="14">
    <source>
        <dbReference type="EMBL" id="ALC38390.1"/>
    </source>
</evidence>
<dbReference type="Gene3D" id="1.10.287.770">
    <property type="entry name" value="YojJ-like"/>
    <property type="match status" value="1"/>
</dbReference>
<evidence type="ECO:0000256" key="13">
    <source>
        <dbReference type="SAM" id="Phobius"/>
    </source>
</evidence>
<proteinExistence type="inferred from homology"/>
<evidence type="ECO:0000256" key="3">
    <source>
        <dbReference type="ARBA" id="ARBA00022448"/>
    </source>
</evidence>
<evidence type="ECO:0000256" key="11">
    <source>
        <dbReference type="ARBA" id="ARBA00023303"/>
    </source>
</evidence>
<protein>
    <submittedName>
        <fullName evidence="14">Ppk14</fullName>
    </submittedName>
</protein>
<dbReference type="PROSITE" id="PS01206">
    <property type="entry name" value="ASC"/>
    <property type="match status" value="1"/>
</dbReference>
<dbReference type="AlphaFoldDB" id="A0A0M4E6W2"/>
<evidence type="ECO:0000256" key="10">
    <source>
        <dbReference type="ARBA" id="ARBA00023201"/>
    </source>
</evidence>
<evidence type="ECO:0000256" key="5">
    <source>
        <dbReference type="ARBA" id="ARBA00022692"/>
    </source>
</evidence>
<keyword evidence="8 12" id="KW-0406">Ion transport</keyword>
<name>A0A0M4E6W2_DROBS</name>
<evidence type="ECO:0000256" key="9">
    <source>
        <dbReference type="ARBA" id="ARBA00023136"/>
    </source>
</evidence>
<evidence type="ECO:0000256" key="4">
    <source>
        <dbReference type="ARBA" id="ARBA00022461"/>
    </source>
</evidence>
<evidence type="ECO:0000256" key="8">
    <source>
        <dbReference type="ARBA" id="ARBA00023065"/>
    </source>
</evidence>
<evidence type="ECO:0000313" key="15">
    <source>
        <dbReference type="Proteomes" id="UP000494163"/>
    </source>
</evidence>
<feature type="non-terminal residue" evidence="14">
    <location>
        <position position="474"/>
    </location>
</feature>
<dbReference type="PANTHER" id="PTHR11690:SF288">
    <property type="entry name" value="AMILORIDE-SENSITIVE NA+ CHANNEL-RELATED"/>
    <property type="match status" value="1"/>
</dbReference>
<organism evidence="14 15">
    <name type="scientific">Drosophila busckii</name>
    <name type="common">Fruit fly</name>
    <dbReference type="NCBI Taxonomy" id="30019"/>
    <lineage>
        <taxon>Eukaryota</taxon>
        <taxon>Metazoa</taxon>
        <taxon>Ecdysozoa</taxon>
        <taxon>Arthropoda</taxon>
        <taxon>Hexapoda</taxon>
        <taxon>Insecta</taxon>
        <taxon>Pterygota</taxon>
        <taxon>Neoptera</taxon>
        <taxon>Endopterygota</taxon>
        <taxon>Diptera</taxon>
        <taxon>Brachycera</taxon>
        <taxon>Muscomorpha</taxon>
        <taxon>Ephydroidea</taxon>
        <taxon>Drosophilidae</taxon>
        <taxon>Drosophila</taxon>
    </lineage>
</organism>
<keyword evidence="6 13" id="KW-1133">Transmembrane helix</keyword>
<dbReference type="Pfam" id="PF00858">
    <property type="entry name" value="ASC"/>
    <property type="match status" value="1"/>
</dbReference>
<keyword evidence="11 12" id="KW-0407">Ion channel</keyword>
<dbReference type="EMBL" id="CP012523">
    <property type="protein sequence ID" value="ALC38390.1"/>
    <property type="molecule type" value="Genomic_DNA"/>
</dbReference>
<keyword evidence="4 12" id="KW-0894">Sodium channel</keyword>
<dbReference type="Proteomes" id="UP000494163">
    <property type="component" value="Chromosome 2L"/>
</dbReference>
<dbReference type="InterPro" id="IPR001873">
    <property type="entry name" value="ENaC"/>
</dbReference>
<dbReference type="STRING" id="30019.A0A0M4E6W2"/>
<accession>A0A0M4E6W2</accession>
<dbReference type="Gene3D" id="2.60.470.10">
    <property type="entry name" value="Acid-sensing ion channels like domains"/>
    <property type="match status" value="1"/>
</dbReference>
<keyword evidence="10 12" id="KW-0739">Sodium transport</keyword>
<feature type="non-terminal residue" evidence="14">
    <location>
        <position position="1"/>
    </location>
</feature>
<evidence type="ECO:0000256" key="2">
    <source>
        <dbReference type="ARBA" id="ARBA00007193"/>
    </source>
</evidence>
<comment type="subcellular location">
    <subcellularLocation>
        <location evidence="1">Membrane</location>
        <topology evidence="1">Multi-pass membrane protein</topology>
    </subcellularLocation>
</comment>
<reference evidence="14 15" key="1">
    <citation type="submission" date="2015-08" db="EMBL/GenBank/DDBJ databases">
        <title>Ancestral chromatin configuration constrains chromatin evolution on differentiating sex chromosomes in Drosophila.</title>
        <authorList>
            <person name="Zhou Q."/>
            <person name="Bachtrog D."/>
        </authorList>
    </citation>
    <scope>NUCLEOTIDE SEQUENCE [LARGE SCALE GENOMIC DNA]</scope>
    <source>
        <tissue evidence="14">Whole larvae</tissue>
    </source>
</reference>
<keyword evidence="7" id="KW-0915">Sodium</keyword>
<dbReference type="PRINTS" id="PR01078">
    <property type="entry name" value="AMINACHANNEL"/>
</dbReference>
<evidence type="ECO:0000256" key="6">
    <source>
        <dbReference type="ARBA" id="ARBA00022989"/>
    </source>
</evidence>
<feature type="transmembrane region" description="Helical" evidence="13">
    <location>
        <begin position="49"/>
        <end position="70"/>
    </location>
</feature>